<evidence type="ECO:0000313" key="1">
    <source>
        <dbReference type="EMBL" id="GFP32178.1"/>
    </source>
</evidence>
<gene>
    <name evidence="1" type="ORF">HKBW3S42_00483</name>
</gene>
<feature type="non-terminal residue" evidence="1">
    <location>
        <position position="39"/>
    </location>
</feature>
<reference evidence="1 2" key="1">
    <citation type="journal article" date="2020" name="Front. Microbiol.">
        <title>Single-cell genomics of novel Actinobacteria with the Wood-Ljungdahl pathway discovered in a serpentinizing system.</title>
        <authorList>
            <person name="Merino N."/>
            <person name="Kawai M."/>
            <person name="Boyd E.S."/>
            <person name="Colman D.R."/>
            <person name="McGlynn S.E."/>
            <person name="Nealson K.H."/>
            <person name="Kurokawa K."/>
            <person name="Hongoh Y."/>
        </authorList>
    </citation>
    <scope>NUCLEOTIDE SEQUENCE [LARGE SCALE GENOMIC DNA]</scope>
    <source>
        <strain evidence="1 2">S42</strain>
    </source>
</reference>
<evidence type="ECO:0000313" key="2">
    <source>
        <dbReference type="Proteomes" id="UP000568877"/>
    </source>
</evidence>
<dbReference type="AlphaFoldDB" id="A0A6V8PIU3"/>
<sequence>MVKKVSQLFVPSADLVPRLILRLITYILKASSAGLLWSG</sequence>
<accession>A0A6V8PIU3</accession>
<name>A0A6V8PIU3_9ACTN</name>
<organism evidence="1 2">
    <name type="scientific">Candidatus Hakubella thermalkaliphila</name>
    <dbReference type="NCBI Taxonomy" id="2754717"/>
    <lineage>
        <taxon>Bacteria</taxon>
        <taxon>Bacillati</taxon>
        <taxon>Actinomycetota</taxon>
        <taxon>Actinomycetota incertae sedis</taxon>
        <taxon>Candidatus Hakubellales</taxon>
        <taxon>Candidatus Hakubellaceae</taxon>
        <taxon>Candidatus Hakubella</taxon>
    </lineage>
</organism>
<dbReference type="EMBL" id="BLSA01000041">
    <property type="protein sequence ID" value="GFP32178.1"/>
    <property type="molecule type" value="Genomic_DNA"/>
</dbReference>
<protein>
    <submittedName>
        <fullName evidence="1">Uncharacterized protein</fullName>
    </submittedName>
</protein>
<dbReference type="Proteomes" id="UP000568877">
    <property type="component" value="Unassembled WGS sequence"/>
</dbReference>
<comment type="caution">
    <text evidence="1">The sequence shown here is derived from an EMBL/GenBank/DDBJ whole genome shotgun (WGS) entry which is preliminary data.</text>
</comment>
<proteinExistence type="predicted"/>